<evidence type="ECO:0000313" key="3">
    <source>
        <dbReference type="EMBL" id="TBL79048.1"/>
    </source>
</evidence>
<dbReference type="RefSeq" id="WP_131013684.1">
    <property type="nucleotide sequence ID" value="NZ_SIRE01000008.1"/>
</dbReference>
<accession>A0A4Q9DUG0</accession>
<dbReference type="OrthoDB" id="2644263at2"/>
<protein>
    <recommendedName>
        <fullName evidence="5">Extracellular solute-binding protein</fullName>
    </recommendedName>
</protein>
<keyword evidence="1 2" id="KW-0732">Signal</keyword>
<evidence type="ECO:0000256" key="2">
    <source>
        <dbReference type="SAM" id="SignalP"/>
    </source>
</evidence>
<sequence>MKKGNRNRSKQTAVCSLALMMTGVLVLSACNADSAASTQKTPEQKNDPAALVKIDIVAYPQAGFAPVNGTETQKFLEQKFNVKFNVLPVDSGSPEKFNLFWAQGGKADVIMARTELNDMIDQGLIKELNTDELYKRMPTWMKKIDSLVGNPELTKRLITYNGKLYSIPFTHGPVMESGVMIARKDWMKNVGIEKAPTNLDEFEQLLKAFTLNDPDKNGKNDTYGIHGGQRYHFNYVWGAYGLMPKTFTLQNGKITYTSILPKYKEALKLISKWYKAGYIDPEFVTDDRTKQRDKWSQGKFGVLADNAFWADSVRGESGVLAMVEAKNKTADFMFLPPFKGPDGLVGSFVDFPSLRADGAVYFGKDASAQVVNKMMEIKEALASDWELYKRVYYGVEGTDYTVESGGKMTVSPKLNAEIITKEGIAQTWGLMPITIDWMSKTMTERDKVVHSMSMEQPKTFNGKDFPVSSTNKALKNKGEDVFKLVDEFYVNAITGKVDIDAAWDKYVDSVNKAGLTDILAEYQTLYDQKK</sequence>
<reference evidence="3 4" key="1">
    <citation type="submission" date="2019-02" db="EMBL/GenBank/DDBJ databases">
        <title>Paenibacillus sp. nov., isolated from surface-sterilized tissue of Thalictrum simplex L.</title>
        <authorList>
            <person name="Tuo L."/>
        </authorList>
    </citation>
    <scope>NUCLEOTIDE SEQUENCE [LARGE SCALE GENOMIC DNA]</scope>
    <source>
        <strain evidence="3 4">N2SHLJ1</strain>
    </source>
</reference>
<dbReference type="PROSITE" id="PS51257">
    <property type="entry name" value="PROKAR_LIPOPROTEIN"/>
    <property type="match status" value="1"/>
</dbReference>
<evidence type="ECO:0000313" key="4">
    <source>
        <dbReference type="Proteomes" id="UP000293142"/>
    </source>
</evidence>
<dbReference type="AlphaFoldDB" id="A0A4Q9DUG0"/>
<dbReference type="InterPro" id="IPR050490">
    <property type="entry name" value="Bact_solute-bd_prot1"/>
</dbReference>
<proteinExistence type="predicted"/>
<dbReference type="PANTHER" id="PTHR43649">
    <property type="entry name" value="ARABINOSE-BINDING PROTEIN-RELATED"/>
    <property type="match status" value="1"/>
</dbReference>
<dbReference type="Proteomes" id="UP000293142">
    <property type="component" value="Unassembled WGS sequence"/>
</dbReference>
<keyword evidence="4" id="KW-1185">Reference proteome</keyword>
<evidence type="ECO:0008006" key="5">
    <source>
        <dbReference type="Google" id="ProtNLM"/>
    </source>
</evidence>
<feature type="chain" id="PRO_5039706655" description="Extracellular solute-binding protein" evidence="2">
    <location>
        <begin position="32"/>
        <end position="530"/>
    </location>
</feature>
<evidence type="ECO:0000256" key="1">
    <source>
        <dbReference type="ARBA" id="ARBA00022729"/>
    </source>
</evidence>
<feature type="signal peptide" evidence="2">
    <location>
        <begin position="1"/>
        <end position="31"/>
    </location>
</feature>
<organism evidence="3 4">
    <name type="scientific">Paenibacillus thalictri</name>
    <dbReference type="NCBI Taxonomy" id="2527873"/>
    <lineage>
        <taxon>Bacteria</taxon>
        <taxon>Bacillati</taxon>
        <taxon>Bacillota</taxon>
        <taxon>Bacilli</taxon>
        <taxon>Bacillales</taxon>
        <taxon>Paenibacillaceae</taxon>
        <taxon>Paenibacillus</taxon>
    </lineage>
</organism>
<dbReference type="PANTHER" id="PTHR43649:SF33">
    <property type="entry name" value="POLYGALACTURONAN_RHAMNOGALACTURONAN-BINDING PROTEIN YTCQ"/>
    <property type="match status" value="1"/>
</dbReference>
<dbReference type="Gene3D" id="3.40.190.10">
    <property type="entry name" value="Periplasmic binding protein-like II"/>
    <property type="match status" value="2"/>
</dbReference>
<comment type="caution">
    <text evidence="3">The sequence shown here is derived from an EMBL/GenBank/DDBJ whole genome shotgun (WGS) entry which is preliminary data.</text>
</comment>
<gene>
    <name evidence="3" type="ORF">EYB31_12545</name>
</gene>
<name>A0A4Q9DUG0_9BACL</name>
<dbReference type="EMBL" id="SIRE01000008">
    <property type="protein sequence ID" value="TBL79048.1"/>
    <property type="molecule type" value="Genomic_DNA"/>
</dbReference>
<dbReference type="SUPFAM" id="SSF53850">
    <property type="entry name" value="Periplasmic binding protein-like II"/>
    <property type="match status" value="1"/>
</dbReference>